<reference evidence="1" key="1">
    <citation type="submission" date="2019-09" db="EMBL/GenBank/DDBJ databases">
        <title>Draft genome sequences of 48 bacterial type strains from the CCUG.</title>
        <authorList>
            <person name="Tunovic T."/>
            <person name="Pineiro-Iglesias B."/>
            <person name="Unosson C."/>
            <person name="Inganas E."/>
            <person name="Ohlen M."/>
            <person name="Cardew S."/>
            <person name="Jensie-Markopoulos S."/>
            <person name="Salva-Serra F."/>
            <person name="Jaen-Luchoro D."/>
            <person name="Karlsson R."/>
            <person name="Svensson-Stadler L."/>
            <person name="Chun J."/>
            <person name="Moore E."/>
        </authorList>
    </citation>
    <scope>NUCLEOTIDE SEQUENCE</scope>
    <source>
        <strain evidence="1">CCUG 15333</strain>
    </source>
</reference>
<dbReference type="AlphaFoldDB" id="A0A6A1QV26"/>
<protein>
    <submittedName>
        <fullName evidence="1">Uncharacterized protein</fullName>
    </submittedName>
</protein>
<sequence>MPDPSDCGRLLRIEGFADLWADACLQNDEGDLAFLSFYGRDASAMQFISALELGKHDGGITDFHLVSAAGHRQHVYAGAVDRLGKHTGRLPRQNVFGPLSHLWIYDKRLQEIDKVNRIAWIVDQAQDRHAFEQRTWDMVKTLCPVALLDTWRTPLMDWCQTQGAISELGQGRYPRIGDVRAVRVSISDHFLRFVSQLVRERVLQA</sequence>
<proteinExistence type="predicted"/>
<organism evidence="1">
    <name type="scientific">Comamonas kerstersii</name>
    <dbReference type="NCBI Taxonomy" id="225992"/>
    <lineage>
        <taxon>Bacteria</taxon>
        <taxon>Pseudomonadati</taxon>
        <taxon>Pseudomonadota</taxon>
        <taxon>Betaproteobacteria</taxon>
        <taxon>Burkholderiales</taxon>
        <taxon>Comamonadaceae</taxon>
        <taxon>Comamonas</taxon>
    </lineage>
</organism>
<name>A0A6A1QV26_9BURK</name>
<comment type="caution">
    <text evidence="1">The sequence shown here is derived from an EMBL/GenBank/DDBJ whole genome shotgun (WGS) entry which is preliminary data.</text>
</comment>
<dbReference type="EMBL" id="VZOT01000025">
    <property type="protein sequence ID" value="KAB0583580.1"/>
    <property type="molecule type" value="Genomic_DNA"/>
</dbReference>
<accession>A0A6A1QV26</accession>
<evidence type="ECO:0000313" key="1">
    <source>
        <dbReference type="EMBL" id="KAB0583580.1"/>
    </source>
</evidence>
<gene>
    <name evidence="1" type="ORF">F7P80_16475</name>
</gene>
<dbReference type="RefSeq" id="WP_151046168.1">
    <property type="nucleotide sequence ID" value="NZ_VZOT01000025.1"/>
</dbReference>